<dbReference type="Proteomes" id="UP000314616">
    <property type="component" value="Chromosome"/>
</dbReference>
<protein>
    <submittedName>
        <fullName evidence="3">META domain-containing protein</fullName>
    </submittedName>
</protein>
<keyword evidence="1" id="KW-0732">Signal</keyword>
<evidence type="ECO:0000259" key="2">
    <source>
        <dbReference type="Pfam" id="PF03724"/>
    </source>
</evidence>
<reference evidence="3 4" key="1">
    <citation type="submission" date="2019-05" db="EMBL/GenBank/DDBJ databases">
        <title>Georgenia *** sp. nov., and Georgenia *** sp. nov., isolated from the intestinal contents of plateau pika (Ochotona curzoniae) in the Qinghai-Tibet plateau of China.</title>
        <authorList>
            <person name="Tian Z."/>
        </authorList>
    </citation>
    <scope>NUCLEOTIDE SEQUENCE [LARGE SCALE GENOMIC DNA]</scope>
    <source>
        <strain evidence="3 4">Z443</strain>
    </source>
</reference>
<feature type="domain" description="DUF306" evidence="2">
    <location>
        <begin position="33"/>
        <end position="132"/>
    </location>
</feature>
<feature type="chain" id="PRO_5039114849" evidence="1">
    <location>
        <begin position="22"/>
        <end position="139"/>
    </location>
</feature>
<dbReference type="AlphaFoldDB" id="A0A5B8C5Q3"/>
<proteinExistence type="predicted"/>
<dbReference type="InterPro" id="IPR053147">
    <property type="entry name" value="Hsp_HslJ-like"/>
</dbReference>
<evidence type="ECO:0000313" key="4">
    <source>
        <dbReference type="Proteomes" id="UP000314616"/>
    </source>
</evidence>
<dbReference type="InterPro" id="IPR038670">
    <property type="entry name" value="HslJ-like_sf"/>
</dbReference>
<evidence type="ECO:0000313" key="3">
    <source>
        <dbReference type="EMBL" id="QDC25400.1"/>
    </source>
</evidence>
<dbReference type="EMBL" id="CP040915">
    <property type="protein sequence ID" value="QDC25400.1"/>
    <property type="molecule type" value="Genomic_DNA"/>
</dbReference>
<dbReference type="OrthoDB" id="507754at2"/>
<dbReference type="Gene3D" id="2.40.128.270">
    <property type="match status" value="1"/>
</dbReference>
<dbReference type="PANTHER" id="PTHR35535">
    <property type="entry name" value="HEAT SHOCK PROTEIN HSLJ"/>
    <property type="match status" value="1"/>
</dbReference>
<organism evidence="3 4">
    <name type="scientific">Georgenia yuyongxinii</name>
    <dbReference type="NCBI Taxonomy" id="2589797"/>
    <lineage>
        <taxon>Bacteria</taxon>
        <taxon>Bacillati</taxon>
        <taxon>Actinomycetota</taxon>
        <taxon>Actinomycetes</taxon>
        <taxon>Micrococcales</taxon>
        <taxon>Bogoriellaceae</taxon>
        <taxon>Georgenia</taxon>
    </lineage>
</organism>
<dbReference type="PROSITE" id="PS51257">
    <property type="entry name" value="PROKAR_LIPOPROTEIN"/>
    <property type="match status" value="1"/>
</dbReference>
<name>A0A5B8C5Q3_9MICO</name>
<dbReference type="Pfam" id="PF03724">
    <property type="entry name" value="META"/>
    <property type="match status" value="1"/>
</dbReference>
<accession>A0A5B8C5Q3</accession>
<evidence type="ECO:0000256" key="1">
    <source>
        <dbReference type="SAM" id="SignalP"/>
    </source>
</evidence>
<dbReference type="InterPro" id="IPR005184">
    <property type="entry name" value="DUF306_Meta_HslJ"/>
</dbReference>
<gene>
    <name evidence="3" type="ORF">FE374_12960</name>
</gene>
<dbReference type="KEGG" id="gyu:FE374_12960"/>
<feature type="signal peptide" evidence="1">
    <location>
        <begin position="1"/>
        <end position="21"/>
    </location>
</feature>
<sequence>MAGRGRAVPAGSLVLAASLLAACGVGVAEGGPDLVGKAFVSTEVRGHDLVADSQVRLIFGEDTISAVAGCNTLSGGASWDGGTLAVDDALATTMMACSGELMDQDAWLEQLLLSGPTLNLDGETLTVGDDADGLTLEQE</sequence>
<dbReference type="RefSeq" id="WP_139929614.1">
    <property type="nucleotide sequence ID" value="NZ_CP040915.1"/>
</dbReference>
<dbReference type="PANTHER" id="PTHR35535:SF1">
    <property type="entry name" value="HEAT SHOCK PROTEIN HSLJ"/>
    <property type="match status" value="1"/>
</dbReference>